<gene>
    <name evidence="9" type="ORF">ACFQZI_15190</name>
</gene>
<evidence type="ECO:0000256" key="1">
    <source>
        <dbReference type="ARBA" id="ARBA00022448"/>
    </source>
</evidence>
<dbReference type="InterPro" id="IPR003741">
    <property type="entry name" value="LUD_dom"/>
</dbReference>
<evidence type="ECO:0000256" key="4">
    <source>
        <dbReference type="ARBA" id="ARBA00022737"/>
    </source>
</evidence>
<keyword evidence="2" id="KW-0004">4Fe-4S</keyword>
<keyword evidence="6" id="KW-0408">Iron</keyword>
<comment type="caution">
    <text evidence="9">The sequence shown here is derived from an EMBL/GenBank/DDBJ whole genome shotgun (WGS) entry which is preliminary data.</text>
</comment>
<sequence>MGNTAEEFLAASQEKAFEPEHRAIINKSIDKYDAAFERGLSRMINLDNTKKKGHTIKWRVMENLDKFLPEFEANFLKRGGKVIWANDAEEANREILNIIQKAGAKTVIKSKSMATEEIHLNEFLEKHHIESLESDLGEYIIQLLGQKPYHMVTPAMHLSLQDIAKLFNEKFGTPLDITPEQLTQKARELLREKYLQADVGITGANFIIADTGSISITENEGNARLTTSFPKIHIAVVGIEKMIPSITDLDVFWPMLATHGTGQSLTVYNTILSGPRQPGETDGPEEMYVVLLDNGRTNLLAQKDQRQGLYCIRCGACLNVCPVFQNIGGHTYDTTYGGPIGSVISPHMRGMQEFKHLSYASTLCGKCTEVCPVKIDIHKMLLLNRRDAVQEGLVATKEKWGWNIWEKGMLKRSLTDFFGGKMKNRLMKMFFRRSWGDKRQLPEVPLQSFSKQWKNGQRPE</sequence>
<reference evidence="10" key="1">
    <citation type="journal article" date="2019" name="Int. J. Syst. Evol. Microbiol.">
        <title>The Global Catalogue of Microorganisms (GCM) 10K type strain sequencing project: providing services to taxonomists for standard genome sequencing and annotation.</title>
        <authorList>
            <consortium name="The Broad Institute Genomics Platform"/>
            <consortium name="The Broad Institute Genome Sequencing Center for Infectious Disease"/>
            <person name="Wu L."/>
            <person name="Ma J."/>
        </authorList>
    </citation>
    <scope>NUCLEOTIDE SEQUENCE [LARGE SCALE GENOMIC DNA]</scope>
    <source>
        <strain evidence="10">CCUG 60742</strain>
    </source>
</reference>
<proteinExistence type="predicted"/>
<evidence type="ECO:0000256" key="2">
    <source>
        <dbReference type="ARBA" id="ARBA00022485"/>
    </source>
</evidence>
<dbReference type="Pfam" id="PF13183">
    <property type="entry name" value="Fer4_8"/>
    <property type="match status" value="1"/>
</dbReference>
<dbReference type="Pfam" id="PF02589">
    <property type="entry name" value="LUD_dom"/>
    <property type="match status" value="1"/>
</dbReference>
<evidence type="ECO:0000313" key="9">
    <source>
        <dbReference type="EMBL" id="MFD0766206.1"/>
    </source>
</evidence>
<dbReference type="PROSITE" id="PS00198">
    <property type="entry name" value="4FE4S_FER_1"/>
    <property type="match status" value="1"/>
</dbReference>
<dbReference type="PROSITE" id="PS51379">
    <property type="entry name" value="4FE4S_FER_2"/>
    <property type="match status" value="1"/>
</dbReference>
<evidence type="ECO:0000259" key="8">
    <source>
        <dbReference type="PROSITE" id="PS51379"/>
    </source>
</evidence>
<dbReference type="EMBL" id="JBHTIA010000012">
    <property type="protein sequence ID" value="MFD0766206.1"/>
    <property type="molecule type" value="Genomic_DNA"/>
</dbReference>
<accession>A0ABW2ZJ95</accession>
<dbReference type="Proteomes" id="UP001597073">
    <property type="component" value="Unassembled WGS sequence"/>
</dbReference>
<evidence type="ECO:0000256" key="6">
    <source>
        <dbReference type="ARBA" id="ARBA00023004"/>
    </source>
</evidence>
<evidence type="ECO:0000313" key="10">
    <source>
        <dbReference type="Proteomes" id="UP001597073"/>
    </source>
</evidence>
<keyword evidence="3" id="KW-0479">Metal-binding</keyword>
<dbReference type="PANTHER" id="PTHR47153:SF2">
    <property type="entry name" value="LACTATE UTILIZATION PROTEIN B"/>
    <property type="match status" value="1"/>
</dbReference>
<feature type="domain" description="4Fe-4S ferredoxin-type" evidence="8">
    <location>
        <begin position="299"/>
        <end position="332"/>
    </location>
</feature>
<dbReference type="InterPro" id="IPR017896">
    <property type="entry name" value="4Fe4S_Fe-S-bd"/>
</dbReference>
<dbReference type="SUPFAM" id="SSF46548">
    <property type="entry name" value="alpha-helical ferredoxin"/>
    <property type="match status" value="1"/>
</dbReference>
<name>A0ABW2ZJ95_9SPHI</name>
<keyword evidence="4" id="KW-0677">Repeat</keyword>
<dbReference type="InterPro" id="IPR004452">
    <property type="entry name" value="LutB/LldF"/>
</dbReference>
<keyword evidence="10" id="KW-1185">Reference proteome</keyword>
<dbReference type="RefSeq" id="WP_377143907.1">
    <property type="nucleotide sequence ID" value="NZ_JBHTIA010000012.1"/>
</dbReference>
<protein>
    <submittedName>
        <fullName evidence="9">LutB/LldF family L-lactate oxidation iron-sulfur protein</fullName>
    </submittedName>
</protein>
<dbReference type="SUPFAM" id="SSF100950">
    <property type="entry name" value="NagB/RpiA/CoA transferase-like"/>
    <property type="match status" value="1"/>
</dbReference>
<organism evidence="9 10">
    <name type="scientific">Mucilaginibacter lutimaris</name>
    <dbReference type="NCBI Taxonomy" id="931629"/>
    <lineage>
        <taxon>Bacteria</taxon>
        <taxon>Pseudomonadati</taxon>
        <taxon>Bacteroidota</taxon>
        <taxon>Sphingobacteriia</taxon>
        <taxon>Sphingobacteriales</taxon>
        <taxon>Sphingobacteriaceae</taxon>
        <taxon>Mucilaginibacter</taxon>
    </lineage>
</organism>
<dbReference type="Gene3D" id="3.40.50.10420">
    <property type="entry name" value="NagB/RpiA/CoA transferase-like"/>
    <property type="match status" value="1"/>
</dbReference>
<keyword evidence="1" id="KW-0813">Transport</keyword>
<evidence type="ECO:0000256" key="7">
    <source>
        <dbReference type="ARBA" id="ARBA00023014"/>
    </source>
</evidence>
<keyword evidence="7" id="KW-0411">Iron-sulfur</keyword>
<evidence type="ECO:0000256" key="5">
    <source>
        <dbReference type="ARBA" id="ARBA00022982"/>
    </source>
</evidence>
<dbReference type="NCBIfam" id="TIGR00273">
    <property type="entry name" value="LutB/LldF family L-lactate oxidation iron-sulfur protein"/>
    <property type="match status" value="1"/>
</dbReference>
<dbReference type="InterPro" id="IPR024185">
    <property type="entry name" value="FTHF_cligase-like_sf"/>
</dbReference>
<evidence type="ECO:0000256" key="3">
    <source>
        <dbReference type="ARBA" id="ARBA00022723"/>
    </source>
</evidence>
<dbReference type="InterPro" id="IPR009051">
    <property type="entry name" value="Helical_ferredxn"/>
</dbReference>
<dbReference type="Gene3D" id="1.10.1060.10">
    <property type="entry name" value="Alpha-helical ferredoxin"/>
    <property type="match status" value="1"/>
</dbReference>
<dbReference type="InterPro" id="IPR017900">
    <property type="entry name" value="4Fe4S_Fe_S_CS"/>
</dbReference>
<dbReference type="PANTHER" id="PTHR47153">
    <property type="entry name" value="LACTATE UTILIZATION PROTEIN B"/>
    <property type="match status" value="1"/>
</dbReference>
<keyword evidence="5" id="KW-0249">Electron transport</keyword>
<dbReference type="InterPro" id="IPR037171">
    <property type="entry name" value="NagB/RpiA_transferase-like"/>
</dbReference>